<dbReference type="Proteomes" id="UP000641646">
    <property type="component" value="Unassembled WGS sequence"/>
</dbReference>
<reference evidence="1" key="1">
    <citation type="journal article" date="2015" name="ISME J.">
        <title>Draft Genome Sequence of Streptomyces incarnatus NRRL8089, which Produces the Nucleoside Antibiotic Sinefungin.</title>
        <authorList>
            <person name="Oshima K."/>
            <person name="Hattori M."/>
            <person name="Shimizu H."/>
            <person name="Fukuda K."/>
            <person name="Nemoto M."/>
            <person name="Inagaki K."/>
            <person name="Tamura T."/>
        </authorList>
    </citation>
    <scope>NUCLEOTIDE SEQUENCE</scope>
    <source>
        <strain evidence="1">FACHB-1375</strain>
    </source>
</reference>
<keyword evidence="2" id="KW-1185">Reference proteome</keyword>
<comment type="caution">
    <text evidence="1">The sequence shown here is derived from an EMBL/GenBank/DDBJ whole genome shotgun (WGS) entry which is preliminary data.</text>
</comment>
<accession>A0A926VG06</accession>
<reference evidence="1" key="2">
    <citation type="submission" date="2020-08" db="EMBL/GenBank/DDBJ databases">
        <authorList>
            <person name="Chen M."/>
            <person name="Teng W."/>
            <person name="Zhao L."/>
            <person name="Hu C."/>
            <person name="Zhou Y."/>
            <person name="Han B."/>
            <person name="Song L."/>
            <person name="Shu W."/>
        </authorList>
    </citation>
    <scope>NUCLEOTIDE SEQUENCE</scope>
    <source>
        <strain evidence="1">FACHB-1375</strain>
    </source>
</reference>
<proteinExistence type="predicted"/>
<organism evidence="1 2">
    <name type="scientific">Aerosakkonema funiforme FACHB-1375</name>
    <dbReference type="NCBI Taxonomy" id="2949571"/>
    <lineage>
        <taxon>Bacteria</taxon>
        <taxon>Bacillati</taxon>
        <taxon>Cyanobacteriota</taxon>
        <taxon>Cyanophyceae</taxon>
        <taxon>Oscillatoriophycideae</taxon>
        <taxon>Aerosakkonematales</taxon>
        <taxon>Aerosakkonemataceae</taxon>
        <taxon>Aerosakkonema</taxon>
    </lineage>
</organism>
<dbReference type="RefSeq" id="WP_190467100.1">
    <property type="nucleotide sequence ID" value="NZ_JACJPW010000050.1"/>
</dbReference>
<evidence type="ECO:0000313" key="1">
    <source>
        <dbReference type="EMBL" id="MBD2183220.1"/>
    </source>
</evidence>
<dbReference type="EMBL" id="JACJPW010000050">
    <property type="protein sequence ID" value="MBD2183220.1"/>
    <property type="molecule type" value="Genomic_DNA"/>
</dbReference>
<evidence type="ECO:0000313" key="2">
    <source>
        <dbReference type="Proteomes" id="UP000641646"/>
    </source>
</evidence>
<sequence>MTKVTELYGHPTNQSLSWSEIVSGQTCPFLARKCLKNRKSEPDITIGTCSVSYGRESRNIIICPFRLLERSQIFIDCLHLLTLHQPGNELRIVPEISVPGGSIDYCLASVRLGKVIDFIGIELQTLDTTGTVWPERQRFLQNHGLPVRDVDVASAKGFGMNWKMTAKTILMQLHHKIHTFEHLSKHLVLVVQDCLIDYMKREFSFEHIQAPRLGDPMHFHSYELLSQTSGYRIQLTERWSTDANGIAQCLGLQTSPRVELEAMLRQIEEKLPQSTLLSVGLPLPVSTHEDVADDS</sequence>
<dbReference type="AlphaFoldDB" id="A0A926VG06"/>
<name>A0A926VG06_9CYAN</name>
<protein>
    <recommendedName>
        <fullName evidence="3">Restriction endonuclease type II NotI domain-containing protein</fullName>
    </recommendedName>
</protein>
<gene>
    <name evidence="1" type="ORF">H6G03_19490</name>
</gene>
<evidence type="ECO:0008006" key="3">
    <source>
        <dbReference type="Google" id="ProtNLM"/>
    </source>
</evidence>